<dbReference type="GO" id="GO:0000287">
    <property type="term" value="F:magnesium ion binding"/>
    <property type="evidence" value="ECO:0007669"/>
    <property type="project" value="TreeGrafter"/>
</dbReference>
<dbReference type="InterPro" id="IPR023214">
    <property type="entry name" value="HAD_sf"/>
</dbReference>
<dbReference type="InterPro" id="IPR036412">
    <property type="entry name" value="HAD-like_sf"/>
</dbReference>
<dbReference type="InterPro" id="IPR027417">
    <property type="entry name" value="P-loop_NTPase"/>
</dbReference>
<evidence type="ECO:0000313" key="3">
    <source>
        <dbReference type="EMBL" id="KAK0621064.1"/>
    </source>
</evidence>
<dbReference type="CDD" id="cd06223">
    <property type="entry name" value="PRTases_typeI"/>
    <property type="match status" value="1"/>
</dbReference>
<sequence>MPHQAKNEAGTQISPTADHCSNQPPNIDQSHSADRRAKVIGIYGIPGSGKTLLLNQLKQEMNEENFSFFEGSEVIASFVPGGLEAFQKLHEEHKTHFRQLAAESIGKECTISGKSAVVTGHLMFWPEEEENGQMVYTSNDLAVFTHILYLNVPAAVIEQRHRDDTKRSRPSATIAHLTKWQETEKDQLRLLCRDHGILFSLLTPGPSLLAKVSVLLRDFHVHTETYNLSCAENRLDEILTPHRDRWETILVIDADRTLAVDDTGALFWTQFHAPQQWTDEGSPLKSLFSSPLRYSYDAFRQATLLYEEAADDEEYESLCSDVAAAVTMYPEFVSLLRQAAQQEHIGVVVVSCGLRRVWDKVLEREGLSRTVKIVAGGRIADGLVVTAAVKAALVSRLQDRYQMYVWAFGDSPLDLEMLKKADQAVIVVGDESARSKSMDDVLSVAINQGDLQARQVLLPRSVSPRLDASTLPVAQLTKDDLISSIFRRRDRSSGFSISLATEKNAAKLLATPMRDSAIAGPALRKAHHRAGAYLAIEFLTSMIGVEECRISHVLGHPTTGYQLRHEPQTTIVAAMRAGEPMASGVNEVFPLAMFVHASGPENIKIHHLQGQLQVLLVDSVINSGKTILEFVQAIRKLDSHIRIVVVASVVQAQCTSPNSTFYKTLMDHDNVSLVALRLSDTKFIGSGGTDTGNRLFNTTHLP</sequence>
<dbReference type="EMBL" id="JAUJDW010000169">
    <property type="protein sequence ID" value="KAK0621064.1"/>
    <property type="molecule type" value="Genomic_DNA"/>
</dbReference>
<organism evidence="3 4">
    <name type="scientific">Lasiodiplodia hormozganensis</name>
    <dbReference type="NCBI Taxonomy" id="869390"/>
    <lineage>
        <taxon>Eukaryota</taxon>
        <taxon>Fungi</taxon>
        <taxon>Dikarya</taxon>
        <taxon>Ascomycota</taxon>
        <taxon>Pezizomycotina</taxon>
        <taxon>Dothideomycetes</taxon>
        <taxon>Dothideomycetes incertae sedis</taxon>
        <taxon>Botryosphaeriales</taxon>
        <taxon>Botryosphaeriaceae</taxon>
        <taxon>Lasiodiplodia</taxon>
    </lineage>
</organism>
<accession>A0AA40C1A2</accession>
<dbReference type="SUPFAM" id="SSF52540">
    <property type="entry name" value="P-loop containing nucleoside triphosphate hydrolases"/>
    <property type="match status" value="1"/>
</dbReference>
<dbReference type="PANTHER" id="PTHR43344:SF20">
    <property type="entry name" value="URACIL PHOSPHORIBOSYLTRANSFERASE"/>
    <property type="match status" value="1"/>
</dbReference>
<dbReference type="Gene3D" id="3.40.50.2020">
    <property type="match status" value="1"/>
</dbReference>
<evidence type="ECO:0000259" key="2">
    <source>
        <dbReference type="Pfam" id="PF14681"/>
    </source>
</evidence>
<dbReference type="SUPFAM" id="SSF56784">
    <property type="entry name" value="HAD-like"/>
    <property type="match status" value="1"/>
</dbReference>
<dbReference type="InterPro" id="IPR050582">
    <property type="entry name" value="HAD-like_SerB"/>
</dbReference>
<name>A0AA40C1A2_9PEZI</name>
<dbReference type="InterPro" id="IPR000836">
    <property type="entry name" value="PRTase_dom"/>
</dbReference>
<gene>
    <name evidence="3" type="ORF">DIS24_g11479</name>
</gene>
<feature type="domain" description="Phosphoribosyltransferase" evidence="2">
    <location>
        <begin position="501"/>
        <end position="698"/>
    </location>
</feature>
<dbReference type="AlphaFoldDB" id="A0AA40C1A2"/>
<protein>
    <recommendedName>
        <fullName evidence="2">Phosphoribosyltransferase domain-containing protein</fullName>
    </recommendedName>
</protein>
<dbReference type="SUPFAM" id="SSF53271">
    <property type="entry name" value="PRTase-like"/>
    <property type="match status" value="1"/>
</dbReference>
<comment type="caution">
    <text evidence="3">The sequence shown here is derived from an EMBL/GenBank/DDBJ whole genome shotgun (WGS) entry which is preliminary data.</text>
</comment>
<dbReference type="Pfam" id="PF14681">
    <property type="entry name" value="UPRTase"/>
    <property type="match status" value="1"/>
</dbReference>
<dbReference type="Gene3D" id="3.40.50.300">
    <property type="entry name" value="P-loop containing nucleotide triphosphate hydrolases"/>
    <property type="match status" value="1"/>
</dbReference>
<dbReference type="PANTHER" id="PTHR43344">
    <property type="entry name" value="PHOSPHOSERINE PHOSPHATASE"/>
    <property type="match status" value="1"/>
</dbReference>
<dbReference type="Pfam" id="PF13207">
    <property type="entry name" value="AAA_17"/>
    <property type="match status" value="1"/>
</dbReference>
<proteinExistence type="predicted"/>
<evidence type="ECO:0000256" key="1">
    <source>
        <dbReference type="SAM" id="MobiDB-lite"/>
    </source>
</evidence>
<dbReference type="Pfam" id="PF12710">
    <property type="entry name" value="HAD"/>
    <property type="match status" value="1"/>
</dbReference>
<dbReference type="GO" id="GO:0036424">
    <property type="term" value="F:L-phosphoserine phosphatase activity"/>
    <property type="evidence" value="ECO:0007669"/>
    <property type="project" value="TreeGrafter"/>
</dbReference>
<dbReference type="GO" id="GO:0005737">
    <property type="term" value="C:cytoplasm"/>
    <property type="evidence" value="ECO:0007669"/>
    <property type="project" value="TreeGrafter"/>
</dbReference>
<dbReference type="GO" id="GO:0006564">
    <property type="term" value="P:L-serine biosynthetic process"/>
    <property type="evidence" value="ECO:0007669"/>
    <property type="project" value="TreeGrafter"/>
</dbReference>
<dbReference type="InterPro" id="IPR029057">
    <property type="entry name" value="PRTase-like"/>
</dbReference>
<feature type="compositionally biased region" description="Polar residues" evidence="1">
    <location>
        <begin position="9"/>
        <end position="30"/>
    </location>
</feature>
<dbReference type="Gene3D" id="3.40.50.1000">
    <property type="entry name" value="HAD superfamily/HAD-like"/>
    <property type="match status" value="1"/>
</dbReference>
<feature type="region of interest" description="Disordered" evidence="1">
    <location>
        <begin position="1"/>
        <end position="33"/>
    </location>
</feature>
<keyword evidence="4" id="KW-1185">Reference proteome</keyword>
<reference evidence="3" key="1">
    <citation type="submission" date="2023-06" db="EMBL/GenBank/DDBJ databases">
        <title>Multi-omics analyses reveal the molecular pathogenesis toolkit of Lasiodiplodia hormozganensis, a cross-kingdom pathogen.</title>
        <authorList>
            <person name="Felix C."/>
            <person name="Meneses R."/>
            <person name="Goncalves M.F.M."/>
            <person name="Tilleman L."/>
            <person name="Duarte A.S."/>
            <person name="Jorrin-Novo J.V."/>
            <person name="Van De Peer Y."/>
            <person name="Deforce D."/>
            <person name="Van Nieuwerburgh F."/>
            <person name="Esteves A.C."/>
            <person name="Alves A."/>
        </authorList>
    </citation>
    <scope>NUCLEOTIDE SEQUENCE</scope>
    <source>
        <strain evidence="3">CBS 339.90</strain>
    </source>
</reference>
<dbReference type="Proteomes" id="UP001175001">
    <property type="component" value="Unassembled WGS sequence"/>
</dbReference>
<evidence type="ECO:0000313" key="4">
    <source>
        <dbReference type="Proteomes" id="UP001175001"/>
    </source>
</evidence>